<evidence type="ECO:0000313" key="6">
    <source>
        <dbReference type="Proteomes" id="UP000325577"/>
    </source>
</evidence>
<dbReference type="EMBL" id="CM018038">
    <property type="protein sequence ID" value="KAA8538193.1"/>
    <property type="molecule type" value="Genomic_DNA"/>
</dbReference>
<dbReference type="SUPFAM" id="SSF53756">
    <property type="entry name" value="UDP-Glycosyltransferase/glycogen phosphorylase"/>
    <property type="match status" value="1"/>
</dbReference>
<organism evidence="5 6">
    <name type="scientific">Nyssa sinensis</name>
    <dbReference type="NCBI Taxonomy" id="561372"/>
    <lineage>
        <taxon>Eukaryota</taxon>
        <taxon>Viridiplantae</taxon>
        <taxon>Streptophyta</taxon>
        <taxon>Embryophyta</taxon>
        <taxon>Tracheophyta</taxon>
        <taxon>Spermatophyta</taxon>
        <taxon>Magnoliopsida</taxon>
        <taxon>eudicotyledons</taxon>
        <taxon>Gunneridae</taxon>
        <taxon>Pentapetalae</taxon>
        <taxon>asterids</taxon>
        <taxon>Cornales</taxon>
        <taxon>Nyssaceae</taxon>
        <taxon>Nyssa</taxon>
    </lineage>
</organism>
<proteinExistence type="inferred from homology"/>
<evidence type="ECO:0008006" key="7">
    <source>
        <dbReference type="Google" id="ProtNLM"/>
    </source>
</evidence>
<dbReference type="GO" id="GO:0035251">
    <property type="term" value="F:UDP-glucosyltransferase activity"/>
    <property type="evidence" value="ECO:0007669"/>
    <property type="project" value="InterPro"/>
</dbReference>
<evidence type="ECO:0000256" key="3">
    <source>
        <dbReference type="ARBA" id="ARBA00022679"/>
    </source>
</evidence>
<keyword evidence="4" id="KW-1133">Transmembrane helix</keyword>
<dbReference type="PANTHER" id="PTHR48049">
    <property type="entry name" value="GLYCOSYLTRANSFERASE"/>
    <property type="match status" value="1"/>
</dbReference>
<feature type="transmembrane region" description="Helical" evidence="4">
    <location>
        <begin position="6"/>
        <end position="26"/>
    </location>
</feature>
<dbReference type="InterPro" id="IPR002213">
    <property type="entry name" value="UDP_glucos_trans"/>
</dbReference>
<evidence type="ECO:0000256" key="1">
    <source>
        <dbReference type="ARBA" id="ARBA00009995"/>
    </source>
</evidence>
<dbReference type="CDD" id="cd03784">
    <property type="entry name" value="GT1_Gtf-like"/>
    <property type="match status" value="1"/>
</dbReference>
<gene>
    <name evidence="5" type="ORF">F0562_027801</name>
</gene>
<reference evidence="5 6" key="1">
    <citation type="submission" date="2019-09" db="EMBL/GenBank/DDBJ databases">
        <title>A chromosome-level genome assembly of the Chinese tupelo Nyssa sinensis.</title>
        <authorList>
            <person name="Yang X."/>
            <person name="Kang M."/>
            <person name="Yang Y."/>
            <person name="Xiong H."/>
            <person name="Wang M."/>
            <person name="Zhang Z."/>
            <person name="Wang Z."/>
            <person name="Wu H."/>
            <person name="Ma T."/>
            <person name="Liu J."/>
            <person name="Xi Z."/>
        </authorList>
    </citation>
    <scope>NUCLEOTIDE SEQUENCE [LARGE SCALE GENOMIC DNA]</scope>
    <source>
        <strain evidence="5">J267</strain>
        <tissue evidence="5">Leaf</tissue>
    </source>
</reference>
<evidence type="ECO:0000256" key="2">
    <source>
        <dbReference type="ARBA" id="ARBA00022676"/>
    </source>
</evidence>
<dbReference type="InterPro" id="IPR050481">
    <property type="entry name" value="UDP-glycosyltransf_plant"/>
</dbReference>
<dbReference type="Pfam" id="PF00201">
    <property type="entry name" value="UDPGT"/>
    <property type="match status" value="1"/>
</dbReference>
<evidence type="ECO:0000256" key="4">
    <source>
        <dbReference type="SAM" id="Phobius"/>
    </source>
</evidence>
<dbReference type="FunFam" id="3.40.50.2000:FF:000037">
    <property type="entry name" value="Glycosyltransferase"/>
    <property type="match status" value="1"/>
</dbReference>
<dbReference type="FunFam" id="3.40.50.2000:FF:000088">
    <property type="entry name" value="Glycosyltransferase"/>
    <property type="match status" value="1"/>
</dbReference>
<keyword evidence="3" id="KW-0808">Transferase</keyword>
<sequence>MESCKVLHVVMFPWLAIGHLIPFLHLSKCLAQKGHRVSFISTPRNLQRLPQIPPDLAPLIHLIPFPMPLVHNLPDHAESSMDIPYQKAQFLKMAFDLLKSPLATFLETTSPIPDWIVYDYASHWLPPLAAKLGVSRAYLGLFSAATMAFIGPPWALLSDEYARTAAEDFTVVPKWVPFQSDVVYHLYEVMKYFEGSEGNESGASDMERFGVSIGESDVVVIRSCVELEPEWFNLICELYRKPVVSVGFLPPLPVNDESEDDGKWVGAKKWLDKQSVNSVVYVALGTEATLTQLELTQLALGLEQSGLPFFWVVRKPPGSTQDVSDMLPNGFEKRIKARGVIYLEWAPQVKILGHPAIGGFLTHCGWNSIIEGLGFGRVLILFPVMNDQGLNARLLQGKKVGVAVPRNEQDGSFTSDSVAESVRLAMVREEGESFRTNAREIRGMNS</sequence>
<evidence type="ECO:0000313" key="5">
    <source>
        <dbReference type="EMBL" id="KAA8538193.1"/>
    </source>
</evidence>
<keyword evidence="6" id="KW-1185">Reference proteome</keyword>
<name>A0A5J5B4R5_9ASTE</name>
<dbReference type="PANTHER" id="PTHR48049:SF138">
    <property type="entry name" value="UDP-GLYCOSYLTRANSFERASE 91C1"/>
    <property type="match status" value="1"/>
</dbReference>
<dbReference type="OrthoDB" id="5835829at2759"/>
<dbReference type="Proteomes" id="UP000325577">
    <property type="component" value="Linkage Group LG15"/>
</dbReference>
<accession>A0A5J5B4R5</accession>
<keyword evidence="2" id="KW-0328">Glycosyltransferase</keyword>
<dbReference type="Gene3D" id="3.40.50.2000">
    <property type="entry name" value="Glycogen Phosphorylase B"/>
    <property type="match status" value="2"/>
</dbReference>
<protein>
    <recommendedName>
        <fullName evidence="7">Glycosyltransferase</fullName>
    </recommendedName>
</protein>
<comment type="similarity">
    <text evidence="1">Belongs to the UDP-glycosyltransferase family.</text>
</comment>
<keyword evidence="4" id="KW-0472">Membrane</keyword>
<dbReference type="AlphaFoldDB" id="A0A5J5B4R5"/>
<keyword evidence="4" id="KW-0812">Transmembrane</keyword>